<reference evidence="4 7" key="2">
    <citation type="submission" date="2020-12" db="EMBL/GenBank/DDBJ databases">
        <title>FDA dAtabase for Regulatory Grade micrObial Sequences (FDA-ARGOS): Supporting development and validation of Infectious Disease Dx tests.</title>
        <authorList>
            <person name="Sproer C."/>
            <person name="Gronow S."/>
            <person name="Severitt S."/>
            <person name="Schroder I."/>
            <person name="Tallon L."/>
            <person name="Sadzewicz L."/>
            <person name="Zhao X."/>
            <person name="Boylan J."/>
            <person name="Ott S."/>
            <person name="Bowen H."/>
            <person name="Vavikolanu K."/>
            <person name="Mehta A."/>
            <person name="Aluvathingal J."/>
            <person name="Nadendla S."/>
            <person name="Lowell S."/>
            <person name="Myers T."/>
            <person name="Yan Y."/>
            <person name="Sichtig H."/>
        </authorList>
    </citation>
    <scope>NUCLEOTIDE SEQUENCE [LARGE SCALE GENOMIC DNA]</scope>
    <source>
        <strain evidence="4 7">FDAARGOS_907</strain>
    </source>
</reference>
<dbReference type="RefSeq" id="WP_063200659.1">
    <property type="nucleotide sequence ID" value="NZ_CAMITG010000008.1"/>
</dbReference>
<gene>
    <name evidence="5" type="primary">bltD</name>
    <name evidence="4" type="ORF">I6G64_13855</name>
    <name evidence="5" type="ORF">NCTC12961_05661</name>
</gene>
<evidence type="ECO:0000313" key="5">
    <source>
        <dbReference type="EMBL" id="SQI46244.1"/>
    </source>
</evidence>
<dbReference type="EC" id="2.3.1.57" evidence="5"/>
<evidence type="ECO:0000259" key="3">
    <source>
        <dbReference type="PROSITE" id="PS51186"/>
    </source>
</evidence>
<feature type="domain" description="N-acetyltransferase" evidence="3">
    <location>
        <begin position="4"/>
        <end position="160"/>
    </location>
</feature>
<organism evidence="5 6">
    <name type="scientific">Serratia plymuthica</name>
    <dbReference type="NCBI Taxonomy" id="82996"/>
    <lineage>
        <taxon>Bacteria</taxon>
        <taxon>Pseudomonadati</taxon>
        <taxon>Pseudomonadota</taxon>
        <taxon>Gammaproteobacteria</taxon>
        <taxon>Enterobacterales</taxon>
        <taxon>Yersiniaceae</taxon>
        <taxon>Serratia</taxon>
    </lineage>
</organism>
<dbReference type="PANTHER" id="PTHR42919">
    <property type="entry name" value="N-ALPHA-ACETYLTRANSFERASE"/>
    <property type="match status" value="1"/>
</dbReference>
<evidence type="ECO:0000256" key="2">
    <source>
        <dbReference type="ARBA" id="ARBA00023315"/>
    </source>
</evidence>
<reference evidence="5 6" key="1">
    <citation type="submission" date="2018-06" db="EMBL/GenBank/DDBJ databases">
        <authorList>
            <consortium name="Pathogen Informatics"/>
            <person name="Doyle S."/>
        </authorList>
    </citation>
    <scope>NUCLEOTIDE SEQUENCE [LARGE SCALE GENOMIC DNA]</scope>
    <source>
        <strain evidence="5 6">NCTC12961</strain>
    </source>
</reference>
<evidence type="ECO:0000256" key="1">
    <source>
        <dbReference type="ARBA" id="ARBA00022679"/>
    </source>
</evidence>
<dbReference type="GO" id="GO:0004145">
    <property type="term" value="F:diamine N-acetyltransferase activity"/>
    <property type="evidence" value="ECO:0007669"/>
    <property type="project" value="UniProtKB-EC"/>
</dbReference>
<dbReference type="AlphaFoldDB" id="A0A2X4YCQ0"/>
<dbReference type="CDD" id="cd04301">
    <property type="entry name" value="NAT_SF"/>
    <property type="match status" value="1"/>
</dbReference>
<dbReference type="PANTHER" id="PTHR42919:SF8">
    <property type="entry name" value="N-ALPHA-ACETYLTRANSFERASE 50"/>
    <property type="match status" value="1"/>
</dbReference>
<name>A0A2X4YCQ0_SERPL</name>
<sequence>MSEIVVRHVEAADAQALHQLYSQPQLYRDTLQLPLASKELWHQRLANLEPGTHNLVACIDGQIVGQLAVMLNQRLRRRHVATFGIGVDARYHGKGVGSSLMKAMIDLCDNWAAIERIELTVFTDNQAAIALYRKFGFEIEGTSRAYAMRDGELVDSHHMARFRSEQRVKAHHE</sequence>
<dbReference type="Gene3D" id="3.40.630.30">
    <property type="match status" value="1"/>
</dbReference>
<proteinExistence type="predicted"/>
<dbReference type="EMBL" id="CP065673">
    <property type="protein sequence ID" value="QPS18699.1"/>
    <property type="molecule type" value="Genomic_DNA"/>
</dbReference>
<dbReference type="EMBL" id="LS483469">
    <property type="protein sequence ID" value="SQI46244.1"/>
    <property type="molecule type" value="Genomic_DNA"/>
</dbReference>
<evidence type="ECO:0000313" key="6">
    <source>
        <dbReference type="Proteomes" id="UP000248897"/>
    </source>
</evidence>
<keyword evidence="7" id="KW-1185">Reference proteome</keyword>
<dbReference type="Proteomes" id="UP000594967">
    <property type="component" value="Chromosome"/>
</dbReference>
<accession>A0A2X4YCQ0</accession>
<dbReference type="InterPro" id="IPR016181">
    <property type="entry name" value="Acyl_CoA_acyltransferase"/>
</dbReference>
<dbReference type="STRING" id="82996.ADP72_12320"/>
<keyword evidence="1 5" id="KW-0808">Transferase</keyword>
<keyword evidence="2 5" id="KW-0012">Acyltransferase</keyword>
<evidence type="ECO:0000313" key="4">
    <source>
        <dbReference type="EMBL" id="QPS18699.1"/>
    </source>
</evidence>
<evidence type="ECO:0000313" key="7">
    <source>
        <dbReference type="Proteomes" id="UP000594967"/>
    </source>
</evidence>
<dbReference type="Pfam" id="PF00583">
    <property type="entry name" value="Acetyltransf_1"/>
    <property type="match status" value="1"/>
</dbReference>
<protein>
    <submittedName>
        <fullName evidence="4">GNAT family N-acetyltransferase</fullName>
    </submittedName>
    <submittedName>
        <fullName evidence="5">Spermine/spermidine acetyltransferase</fullName>
        <ecNumber evidence="5">2.3.1.57</ecNumber>
    </submittedName>
</protein>
<dbReference type="Proteomes" id="UP000248897">
    <property type="component" value="Chromosome 1"/>
</dbReference>
<dbReference type="InterPro" id="IPR000182">
    <property type="entry name" value="GNAT_dom"/>
</dbReference>
<dbReference type="SUPFAM" id="SSF55729">
    <property type="entry name" value="Acyl-CoA N-acyltransferases (Nat)"/>
    <property type="match status" value="1"/>
</dbReference>
<dbReference type="InterPro" id="IPR051556">
    <property type="entry name" value="N-term/lysine_N-AcTrnsfr"/>
</dbReference>
<dbReference type="PROSITE" id="PS51186">
    <property type="entry name" value="GNAT"/>
    <property type="match status" value="1"/>
</dbReference>